<evidence type="ECO:0000313" key="16">
    <source>
        <dbReference type="Proteomes" id="UP000478052"/>
    </source>
</evidence>
<dbReference type="PANTHER" id="PTHR46711:SF1">
    <property type="entry name" value="HISTONE-LYSINE N-METHYLTRANSFERASE SETD2"/>
    <property type="match status" value="1"/>
</dbReference>
<dbReference type="InterPro" id="IPR013257">
    <property type="entry name" value="SRI"/>
</dbReference>
<dbReference type="PROSITE" id="PS50280">
    <property type="entry name" value="SET"/>
    <property type="match status" value="1"/>
</dbReference>
<evidence type="ECO:0000256" key="9">
    <source>
        <dbReference type="ARBA" id="ARBA00023163"/>
    </source>
</evidence>
<organism evidence="15 16">
    <name type="scientific">Aphis craccivora</name>
    <name type="common">Cowpea aphid</name>
    <dbReference type="NCBI Taxonomy" id="307492"/>
    <lineage>
        <taxon>Eukaryota</taxon>
        <taxon>Metazoa</taxon>
        <taxon>Ecdysozoa</taxon>
        <taxon>Arthropoda</taxon>
        <taxon>Hexapoda</taxon>
        <taxon>Insecta</taxon>
        <taxon>Pterygota</taxon>
        <taxon>Neoptera</taxon>
        <taxon>Paraneoptera</taxon>
        <taxon>Hemiptera</taxon>
        <taxon>Sternorrhyncha</taxon>
        <taxon>Aphidomorpha</taxon>
        <taxon>Aphidoidea</taxon>
        <taxon>Aphididae</taxon>
        <taxon>Aphidini</taxon>
        <taxon>Aphis</taxon>
        <taxon>Aphis</taxon>
    </lineage>
</organism>
<evidence type="ECO:0000256" key="11">
    <source>
        <dbReference type="SAM" id="MobiDB-lite"/>
    </source>
</evidence>
<reference evidence="15 16" key="1">
    <citation type="submission" date="2019-08" db="EMBL/GenBank/DDBJ databases">
        <title>Whole genome of Aphis craccivora.</title>
        <authorList>
            <person name="Voronova N.V."/>
            <person name="Shulinski R.S."/>
            <person name="Bandarenka Y.V."/>
            <person name="Zhorov D.G."/>
            <person name="Warner D."/>
        </authorList>
    </citation>
    <scope>NUCLEOTIDE SEQUENCE [LARGE SCALE GENOMIC DNA]</scope>
    <source>
        <strain evidence="15">180601</strain>
        <tissue evidence="15">Whole Body</tissue>
    </source>
</reference>
<evidence type="ECO:0000259" key="14">
    <source>
        <dbReference type="PROSITE" id="PS51215"/>
    </source>
</evidence>
<dbReference type="Pfam" id="PF00856">
    <property type="entry name" value="SET"/>
    <property type="match status" value="1"/>
</dbReference>
<dbReference type="SMART" id="SM00508">
    <property type="entry name" value="PostSET"/>
    <property type="match status" value="1"/>
</dbReference>
<feature type="compositionally biased region" description="Basic residues" evidence="11">
    <location>
        <begin position="667"/>
        <end position="677"/>
    </location>
</feature>
<dbReference type="Gene3D" id="2.170.270.10">
    <property type="entry name" value="SET domain"/>
    <property type="match status" value="1"/>
</dbReference>
<dbReference type="PROSITE" id="PS51215">
    <property type="entry name" value="AWS"/>
    <property type="match status" value="1"/>
</dbReference>
<feature type="domain" description="Post-SET" evidence="13">
    <location>
        <begin position="622"/>
        <end position="638"/>
    </location>
</feature>
<evidence type="ECO:0000256" key="10">
    <source>
        <dbReference type="ARBA" id="ARBA00023242"/>
    </source>
</evidence>
<keyword evidence="16" id="KW-1185">Reference proteome</keyword>
<dbReference type="OrthoDB" id="308383at2759"/>
<dbReference type="PANTHER" id="PTHR46711">
    <property type="entry name" value="HISTONE-LYSINE N-METHYLTRANSFERASE SETD2"/>
    <property type="match status" value="1"/>
</dbReference>
<evidence type="ECO:0000256" key="3">
    <source>
        <dbReference type="ARBA" id="ARBA00012178"/>
    </source>
</evidence>
<evidence type="ECO:0000256" key="8">
    <source>
        <dbReference type="ARBA" id="ARBA00023015"/>
    </source>
</evidence>
<keyword evidence="7" id="KW-0949">S-adenosyl-L-methionine</keyword>
<evidence type="ECO:0000256" key="1">
    <source>
        <dbReference type="ARBA" id="ARBA00004123"/>
    </source>
</evidence>
<evidence type="ECO:0000256" key="7">
    <source>
        <dbReference type="ARBA" id="ARBA00022691"/>
    </source>
</evidence>
<dbReference type="InterPro" id="IPR006560">
    <property type="entry name" value="AWS_dom"/>
</dbReference>
<dbReference type="InterPro" id="IPR003616">
    <property type="entry name" value="Post-SET_dom"/>
</dbReference>
<evidence type="ECO:0000259" key="12">
    <source>
        <dbReference type="PROSITE" id="PS50280"/>
    </source>
</evidence>
<dbReference type="EC" id="2.1.1.359" evidence="3"/>
<dbReference type="InterPro" id="IPR038190">
    <property type="entry name" value="SRI_sf"/>
</dbReference>
<dbReference type="GO" id="GO:0032259">
    <property type="term" value="P:methylation"/>
    <property type="evidence" value="ECO:0007669"/>
    <property type="project" value="UniProtKB-KW"/>
</dbReference>
<feature type="compositionally biased region" description="Basic and acidic residues" evidence="11">
    <location>
        <begin position="94"/>
        <end position="104"/>
    </location>
</feature>
<protein>
    <recommendedName>
        <fullName evidence="3">[histone H3]-lysine(36) N-trimethyltransferase</fullName>
        <ecNumber evidence="3">2.1.1.359</ecNumber>
    </recommendedName>
</protein>
<evidence type="ECO:0000256" key="4">
    <source>
        <dbReference type="ARBA" id="ARBA00022454"/>
    </source>
</evidence>
<accession>A0A6G0ZDZ4</accession>
<comment type="subcellular location">
    <subcellularLocation>
        <location evidence="2">Chromosome</location>
    </subcellularLocation>
    <subcellularLocation>
        <location evidence="1">Nucleus</location>
    </subcellularLocation>
</comment>
<dbReference type="InterPro" id="IPR042294">
    <property type="entry name" value="SETD2_animal"/>
</dbReference>
<evidence type="ECO:0000256" key="2">
    <source>
        <dbReference type="ARBA" id="ARBA00004286"/>
    </source>
</evidence>
<evidence type="ECO:0000256" key="5">
    <source>
        <dbReference type="ARBA" id="ARBA00022603"/>
    </source>
</evidence>
<dbReference type="SMART" id="SM00317">
    <property type="entry name" value="SET"/>
    <property type="match status" value="1"/>
</dbReference>
<dbReference type="Pfam" id="PF08236">
    <property type="entry name" value="SRI"/>
    <property type="match status" value="1"/>
</dbReference>
<evidence type="ECO:0000313" key="15">
    <source>
        <dbReference type="EMBL" id="KAF0768921.1"/>
    </source>
</evidence>
<keyword evidence="4" id="KW-0158">Chromosome</keyword>
<dbReference type="Proteomes" id="UP000478052">
    <property type="component" value="Unassembled WGS sequence"/>
</dbReference>
<evidence type="ECO:0000259" key="13">
    <source>
        <dbReference type="PROSITE" id="PS50868"/>
    </source>
</evidence>
<keyword evidence="10" id="KW-0539">Nucleus</keyword>
<gene>
    <name evidence="15" type="ORF">FWK35_00002349</name>
</gene>
<sequence>MSSGSPPVDYQKPVKVKSRWTQSCQIEMMMEESQSSLDMSDTVTDVSTSDLNDSTDYSSEFNTLESSKSHRTTSNGKHYRQSNKKKKKITSKNFNEKEPKRDQLDNTSVIDQEDNISLESNIIRRHASMDWNNISIFQSKSVNNMTEIIDKLPLKPIRRASVPWKFKFSSMKDVKDNITLLKKDDSFNFPNDFKYLNLSEMLLSQDDNLAQKEKTTDTNIAQQSYCLNVNNFDGLSNKILNITQINEISTEHLNKIEQSDELNLDVKHYNEKDQNTDLEVSGLENLISNPVCKPREIRSKSCDFELKKTYYSFKRCKSFNDLNQLKNSVIDVFKLQKPEKKSQKKKRRQSNRIKPKNNYILEILDDMKVPEVNYDQVADEIYKEHKNQLFEARINDVEFDEKLKATNFTLVDENVYRPNRQDLKLYPPSEIPMLRKLKQRVISGDINDYCECTLSKEDIIEGNTGCDERCLNRLLKVECGAGCSLKRYCTNKQFQNKQFKKTNIIKTANKGYGICAIEDIPKGVLISEYVGEVIDYNEMCNRLTKKEYKNLNYMVQLNPDEIIDSTSKGNVTRFINHSCDPNSVGEKWHVLGQSRIGFFSTRPIKKGEEITFDYSFQIFGDGAQICYCGSSKCRGYINKSSQIVDNNSSDDSESTNENVVSKSEEKKKKKKKLHKRTANNNENKLRELRRQLTEIAKLKSGLKADQEMATLNLNRLMVHITDSVSRLHVLTFIREHDMNKRLFMDFSGLSIIHNWMTSNENESFKLMILEILDELPITNRNTITKSKVLDVVAEWAKIPQDVKTKIESLEYPATEIKNHCQEIDSLFSNDNGIINNLLEKSRALWKKWIVLKMVFKIPKKIDQHKSTKEKNSSKVIDDYYESSMNIRTIDQNTLRNKVMDDWYENSEGIENKKCDENYLQHSQTLNFLNYNNSTLNNNNGINEQAMWDFSSQATYIDQNSIINYNMPNSCLNYMPPQALEQSLIQFPQYSHVQSQVSSDYHLVNQPTFYNTSQPQTSSQPFVTQLQNITQLNNKPIHQNIEPLDMSPKKHIIKLAETNVFNLINDSLRKHYNPDKIKVVSSEIEHSKKPCVRAVQSGADLLARIKIISNSFKNQPSKLITVKNLKQKNDNTKIKKVPSSDVKLKTICDENNRITFINEETSVTSNSLSEDLVPVPKIIKTSKENKFANAIFNSLLKKVLISEDENSIPKTFVSKTLNSNIITYHETDKEIELYNNMKPKVLKKIVGHLKTKNGLAPVFKRQWGIKLKGLKRNCDEIPATKRNIMRKGSIHRLALKNGLVNITKSALKRQSNINVDDYLKRPKEKRVTFWIEGETSPNLSHSEVKPINLNQNTVKQKPLMKCHPFEIRNEPKSIFQPSTSAIQGDDNLQIPGLDSFNDQIITPIVARFKASRNRRIGLRDKSNELEQLRSKRKHKIPISMMSLSVDVLKLIPDNRKEMKKVIDYYHSMATVIVKTLGSYAKKTCQQGRIRSDEDFKYLAKKINENVLLKELQLKKVDKLKISDSTKNKVSEYIRKYMSRFGEVYKRKPNGMYGF</sequence>
<feature type="compositionally biased region" description="Polar residues" evidence="11">
    <location>
        <begin position="32"/>
        <end position="76"/>
    </location>
</feature>
<feature type="domain" description="SET" evidence="12">
    <location>
        <begin position="500"/>
        <end position="615"/>
    </location>
</feature>
<feature type="region of interest" description="Disordered" evidence="11">
    <location>
        <begin position="31"/>
        <end position="107"/>
    </location>
</feature>
<dbReference type="SMART" id="SM00570">
    <property type="entry name" value="AWS"/>
    <property type="match status" value="1"/>
</dbReference>
<dbReference type="GO" id="GO:0005694">
    <property type="term" value="C:chromosome"/>
    <property type="evidence" value="ECO:0007669"/>
    <property type="project" value="UniProtKB-SubCell"/>
</dbReference>
<dbReference type="GO" id="GO:0005634">
    <property type="term" value="C:nucleus"/>
    <property type="evidence" value="ECO:0007669"/>
    <property type="project" value="UniProtKB-SubCell"/>
</dbReference>
<dbReference type="Gene3D" id="1.10.1740.100">
    <property type="entry name" value="Set2, Rpb1 interacting domain"/>
    <property type="match status" value="1"/>
</dbReference>
<feature type="domain" description="AWS" evidence="14">
    <location>
        <begin position="445"/>
        <end position="498"/>
    </location>
</feature>
<dbReference type="Pfam" id="PF17907">
    <property type="entry name" value="AWS"/>
    <property type="match status" value="1"/>
</dbReference>
<proteinExistence type="predicted"/>
<keyword evidence="8" id="KW-0805">Transcription regulation</keyword>
<comment type="caution">
    <text evidence="15">The sequence shown here is derived from an EMBL/GenBank/DDBJ whole genome shotgun (WGS) entry which is preliminary data.</text>
</comment>
<dbReference type="InterPro" id="IPR046341">
    <property type="entry name" value="SET_dom_sf"/>
</dbReference>
<dbReference type="EMBL" id="VUJU01000674">
    <property type="protein sequence ID" value="KAF0768921.1"/>
    <property type="molecule type" value="Genomic_DNA"/>
</dbReference>
<evidence type="ECO:0000256" key="6">
    <source>
        <dbReference type="ARBA" id="ARBA00022679"/>
    </source>
</evidence>
<dbReference type="InterPro" id="IPR001214">
    <property type="entry name" value="SET_dom"/>
</dbReference>
<dbReference type="SUPFAM" id="SSF82199">
    <property type="entry name" value="SET domain"/>
    <property type="match status" value="1"/>
</dbReference>
<dbReference type="GO" id="GO:0006355">
    <property type="term" value="P:regulation of DNA-templated transcription"/>
    <property type="evidence" value="ECO:0007669"/>
    <property type="project" value="InterPro"/>
</dbReference>
<dbReference type="GO" id="GO:0140955">
    <property type="term" value="F:histone H3K36 trimethyltransferase activity"/>
    <property type="evidence" value="ECO:0007669"/>
    <property type="project" value="UniProtKB-EC"/>
</dbReference>
<dbReference type="PROSITE" id="PS50868">
    <property type="entry name" value="POST_SET"/>
    <property type="match status" value="1"/>
</dbReference>
<name>A0A6G0ZDZ4_APHCR</name>
<feature type="compositionally biased region" description="Basic residues" evidence="11">
    <location>
        <begin position="77"/>
        <end position="90"/>
    </location>
</feature>
<feature type="region of interest" description="Disordered" evidence="11">
    <location>
        <begin position="644"/>
        <end position="683"/>
    </location>
</feature>
<keyword evidence="9" id="KW-0804">Transcription</keyword>
<keyword evidence="5 15" id="KW-0489">Methyltransferase</keyword>
<keyword evidence="6 15" id="KW-0808">Transferase</keyword>